<gene>
    <name evidence="1" type="ORF">ACFOYY_38695</name>
</gene>
<dbReference type="EMBL" id="JBHSBC010000051">
    <property type="protein sequence ID" value="MFC3986110.1"/>
    <property type="molecule type" value="Genomic_DNA"/>
</dbReference>
<dbReference type="RefSeq" id="WP_386196245.1">
    <property type="nucleotide sequence ID" value="NZ_JBHSBC010000051.1"/>
</dbReference>
<dbReference type="InterPro" id="IPR011990">
    <property type="entry name" value="TPR-like_helical_dom_sf"/>
</dbReference>
<organism evidence="1 2">
    <name type="scientific">Streptosporangium jomthongense</name>
    <dbReference type="NCBI Taxonomy" id="1193683"/>
    <lineage>
        <taxon>Bacteria</taxon>
        <taxon>Bacillati</taxon>
        <taxon>Actinomycetota</taxon>
        <taxon>Actinomycetes</taxon>
        <taxon>Streptosporangiales</taxon>
        <taxon>Streptosporangiaceae</taxon>
        <taxon>Streptosporangium</taxon>
    </lineage>
</organism>
<reference evidence="2" key="1">
    <citation type="journal article" date="2019" name="Int. J. Syst. Evol. Microbiol.">
        <title>The Global Catalogue of Microorganisms (GCM) 10K type strain sequencing project: providing services to taxonomists for standard genome sequencing and annotation.</title>
        <authorList>
            <consortium name="The Broad Institute Genomics Platform"/>
            <consortium name="The Broad Institute Genome Sequencing Center for Infectious Disease"/>
            <person name="Wu L."/>
            <person name="Ma J."/>
        </authorList>
    </citation>
    <scope>NUCLEOTIDE SEQUENCE [LARGE SCALE GENOMIC DNA]</scope>
    <source>
        <strain evidence="2">TBRC 7912</strain>
    </source>
</reference>
<name>A0ABV8FFA8_9ACTN</name>
<protein>
    <submittedName>
        <fullName evidence="1">Uncharacterized protein</fullName>
    </submittedName>
</protein>
<comment type="caution">
    <text evidence="1">The sequence shown here is derived from an EMBL/GenBank/DDBJ whole genome shotgun (WGS) entry which is preliminary data.</text>
</comment>
<evidence type="ECO:0000313" key="1">
    <source>
        <dbReference type="EMBL" id="MFC3986110.1"/>
    </source>
</evidence>
<dbReference type="Gene3D" id="1.25.40.10">
    <property type="entry name" value="Tetratricopeptide repeat domain"/>
    <property type="match status" value="1"/>
</dbReference>
<evidence type="ECO:0000313" key="2">
    <source>
        <dbReference type="Proteomes" id="UP001595698"/>
    </source>
</evidence>
<sequence>MLVIGPRIRGPHRRAIKEHRRILASAYKIGDSAGVAYALRSLGIIHTDIKDLSIGFDYATKSFTLHRQLGVDVTPDLHLLARQRELMGDSKFLKKIREALDEATSDDLARLLGESETREYPQEPPNGV</sequence>
<dbReference type="Proteomes" id="UP001595698">
    <property type="component" value="Unassembled WGS sequence"/>
</dbReference>
<keyword evidence="2" id="KW-1185">Reference proteome</keyword>
<accession>A0ABV8FFA8</accession>
<proteinExistence type="predicted"/>